<gene>
    <name evidence="1" type="ORF">BDY19DRAFT_1060100</name>
</gene>
<evidence type="ECO:0000313" key="1">
    <source>
        <dbReference type="EMBL" id="KAI0084696.1"/>
    </source>
</evidence>
<evidence type="ECO:0000313" key="2">
    <source>
        <dbReference type="Proteomes" id="UP001055072"/>
    </source>
</evidence>
<keyword evidence="2" id="KW-1185">Reference proteome</keyword>
<comment type="caution">
    <text evidence="1">The sequence shown here is derived from an EMBL/GenBank/DDBJ whole genome shotgun (WGS) entry which is preliminary data.</text>
</comment>
<protein>
    <submittedName>
        <fullName evidence="1">Uncharacterized protein</fullName>
    </submittedName>
</protein>
<proteinExistence type="predicted"/>
<dbReference type="EMBL" id="MU274939">
    <property type="protein sequence ID" value="KAI0084696.1"/>
    <property type="molecule type" value="Genomic_DNA"/>
</dbReference>
<accession>A0ACB8TRK2</accession>
<name>A0ACB8TRK2_9APHY</name>
<dbReference type="Proteomes" id="UP001055072">
    <property type="component" value="Unassembled WGS sequence"/>
</dbReference>
<reference evidence="1" key="1">
    <citation type="journal article" date="2021" name="Environ. Microbiol.">
        <title>Gene family expansions and transcriptome signatures uncover fungal adaptations to wood decay.</title>
        <authorList>
            <person name="Hage H."/>
            <person name="Miyauchi S."/>
            <person name="Viragh M."/>
            <person name="Drula E."/>
            <person name="Min B."/>
            <person name="Chaduli D."/>
            <person name="Navarro D."/>
            <person name="Favel A."/>
            <person name="Norest M."/>
            <person name="Lesage-Meessen L."/>
            <person name="Balint B."/>
            <person name="Merenyi Z."/>
            <person name="de Eugenio L."/>
            <person name="Morin E."/>
            <person name="Martinez A.T."/>
            <person name="Baldrian P."/>
            <person name="Stursova M."/>
            <person name="Martinez M.J."/>
            <person name="Novotny C."/>
            <person name="Magnuson J.K."/>
            <person name="Spatafora J.W."/>
            <person name="Maurice S."/>
            <person name="Pangilinan J."/>
            <person name="Andreopoulos W."/>
            <person name="LaButti K."/>
            <person name="Hundley H."/>
            <person name="Na H."/>
            <person name="Kuo A."/>
            <person name="Barry K."/>
            <person name="Lipzen A."/>
            <person name="Henrissat B."/>
            <person name="Riley R."/>
            <person name="Ahrendt S."/>
            <person name="Nagy L.G."/>
            <person name="Grigoriev I.V."/>
            <person name="Martin F."/>
            <person name="Rosso M.N."/>
        </authorList>
    </citation>
    <scope>NUCLEOTIDE SEQUENCE</scope>
    <source>
        <strain evidence="1">CBS 384.51</strain>
    </source>
</reference>
<sequence>MSARPSDVASELLIADLLEEDLRNVAKEIQHLGNAQQSESLKDDADQLNDFAVALAMLAADVRMSGDAAYAQALQHSDDAASIANRQYAQQLLAAEKKIALDAEFARRLQQLEDRGTAGNDTNDIETVLGKRGIDQVLAENPNEKGKGKTRSISPKQSEFRLTKRTKLIGETLTDPTETQEFEPLSVMCGICFQECQLVHSPVNAANIHEAASSTQLPFAINMPCPAAHPYCHACLVRYIKSKVDPFDDGSCNPDSIVFPIKCPGCPFANWEKGIGDDVAVRVLSEEDMVIWALPPDERSPEDQQALQLMRRNKWRRCPECMFIVELAIGCNHITCRCGTQFCFKCGAKWDVKRRKCSRSNPSCDMWDEEMLLAEEERRREAVHPAVHPAVLPPPVPVVPGPPERHPRNMQWMMTLGALQTNQAFTRGMASNFGCGYCPARLRSLADLRYHLSFTKRHSVYACCGLFFRNADEFEEHARSGIAVHQNVVLR</sequence>
<organism evidence="1 2">
    <name type="scientific">Irpex rosettiformis</name>
    <dbReference type="NCBI Taxonomy" id="378272"/>
    <lineage>
        <taxon>Eukaryota</taxon>
        <taxon>Fungi</taxon>
        <taxon>Dikarya</taxon>
        <taxon>Basidiomycota</taxon>
        <taxon>Agaricomycotina</taxon>
        <taxon>Agaricomycetes</taxon>
        <taxon>Polyporales</taxon>
        <taxon>Irpicaceae</taxon>
        <taxon>Irpex</taxon>
    </lineage>
</organism>